<dbReference type="AlphaFoldDB" id="A0A0V1MT25"/>
<evidence type="ECO:0000313" key="2">
    <source>
        <dbReference type="Proteomes" id="UP000054843"/>
    </source>
</evidence>
<reference evidence="1 2" key="1">
    <citation type="submission" date="2015-01" db="EMBL/GenBank/DDBJ databases">
        <title>Evolution of Trichinella species and genotypes.</title>
        <authorList>
            <person name="Korhonen P.K."/>
            <person name="Edoardo P."/>
            <person name="Giuseppe L.R."/>
            <person name="Gasser R.B."/>
        </authorList>
    </citation>
    <scope>NUCLEOTIDE SEQUENCE [LARGE SCALE GENOMIC DNA]</scope>
    <source>
        <strain evidence="1">ISS1980</strain>
    </source>
</reference>
<gene>
    <name evidence="1" type="ORF">T10_7969</name>
</gene>
<sequence length="72" mass="8497">MNGFFPEALLTLDETNIKIRRLVEAHRHEARNLSLIHLPKLKILLRTDPTFMQLMKMTDEIRNTDMLIHSTI</sequence>
<name>A0A0V1MT25_9BILA</name>
<comment type="caution">
    <text evidence="1">The sequence shown here is derived from an EMBL/GenBank/DDBJ whole genome shotgun (WGS) entry which is preliminary data.</text>
</comment>
<dbReference type="Proteomes" id="UP000054843">
    <property type="component" value="Unassembled WGS sequence"/>
</dbReference>
<organism evidence="1 2">
    <name type="scientific">Trichinella papuae</name>
    <dbReference type="NCBI Taxonomy" id="268474"/>
    <lineage>
        <taxon>Eukaryota</taxon>
        <taxon>Metazoa</taxon>
        <taxon>Ecdysozoa</taxon>
        <taxon>Nematoda</taxon>
        <taxon>Enoplea</taxon>
        <taxon>Dorylaimia</taxon>
        <taxon>Trichinellida</taxon>
        <taxon>Trichinellidae</taxon>
        <taxon>Trichinella</taxon>
    </lineage>
</organism>
<accession>A0A0V1MT25</accession>
<protein>
    <submittedName>
        <fullName evidence="1">Uncharacterized protein</fullName>
    </submittedName>
</protein>
<proteinExistence type="predicted"/>
<dbReference type="EMBL" id="JYDO01000043">
    <property type="protein sequence ID" value="KRZ74950.1"/>
    <property type="molecule type" value="Genomic_DNA"/>
</dbReference>
<evidence type="ECO:0000313" key="1">
    <source>
        <dbReference type="EMBL" id="KRZ74950.1"/>
    </source>
</evidence>
<keyword evidence="2" id="KW-1185">Reference proteome</keyword>